<protein>
    <submittedName>
        <fullName evidence="1">DUF1848 domain-containing protein</fullName>
    </submittedName>
</protein>
<organism evidence="1 2">
    <name type="scientific">Methanobrevibacter millerae</name>
    <dbReference type="NCBI Taxonomy" id="230361"/>
    <lineage>
        <taxon>Archaea</taxon>
        <taxon>Methanobacteriati</taxon>
        <taxon>Methanobacteriota</taxon>
        <taxon>Methanomada group</taxon>
        <taxon>Methanobacteria</taxon>
        <taxon>Methanobacteriales</taxon>
        <taxon>Methanobacteriaceae</taxon>
        <taxon>Methanobrevibacter</taxon>
    </lineage>
</organism>
<dbReference type="Proteomes" id="UP000713479">
    <property type="component" value="Unassembled WGS sequence"/>
</dbReference>
<name>A0A8T3VFS8_9EURY</name>
<dbReference type="AlphaFoldDB" id="A0A8T3VFS8"/>
<comment type="caution">
    <text evidence="1">The sequence shown here is derived from an EMBL/GenBank/DDBJ whole genome shotgun (WGS) entry which is preliminary data.</text>
</comment>
<dbReference type="EMBL" id="SUTF01000004">
    <property type="protein sequence ID" value="MBE6510334.1"/>
    <property type="molecule type" value="Genomic_DNA"/>
</dbReference>
<gene>
    <name evidence="1" type="ORF">E7Z74_03585</name>
</gene>
<sequence length="262" mass="30684">MILNTGTRTDIPAFFHKWFLNRVEEGFVFSKNPYNNQIYKYNFNPKTVDCICFCSKNPKPLLRNLDNLSEYKQFWFVTITPYEKDIELNVPDYRKVIKTFKELSEIVGINAISWRYGPIFITEKYDLEFHIDKFEEMASELHEYTSDCTISFIDLYKKVLRNFPEAQEVTTDERLVIGKNFAKIADEYGLQMKTCVEGTLLDQFGFDSTGCMTQQVLEKAIGNNLKVPKGKYRNRECNCLMGRDIGLYNTCMHGCRYCYANS</sequence>
<dbReference type="InterPro" id="IPR014998">
    <property type="entry name" value="DUF1848"/>
</dbReference>
<evidence type="ECO:0000313" key="2">
    <source>
        <dbReference type="Proteomes" id="UP000713479"/>
    </source>
</evidence>
<evidence type="ECO:0000313" key="1">
    <source>
        <dbReference type="EMBL" id="MBE6510334.1"/>
    </source>
</evidence>
<dbReference type="Pfam" id="PF08902">
    <property type="entry name" value="DUF1848"/>
    <property type="match status" value="1"/>
</dbReference>
<proteinExistence type="predicted"/>
<reference evidence="1" key="1">
    <citation type="submission" date="2019-04" db="EMBL/GenBank/DDBJ databases">
        <title>Evolution of Biomass-Degrading Anaerobic Consortia Revealed by Metagenomics.</title>
        <authorList>
            <person name="Peng X."/>
        </authorList>
    </citation>
    <scope>NUCLEOTIDE SEQUENCE</scope>
    <source>
        <strain evidence="1">SIG13</strain>
    </source>
</reference>
<accession>A0A8T3VFS8</accession>